<keyword evidence="3" id="KW-1185">Reference proteome</keyword>
<name>A0A6A5S127_9PLEO</name>
<gene>
    <name evidence="2" type="ORF">M421DRAFT_120973</name>
</gene>
<reference evidence="2" key="1">
    <citation type="journal article" date="2020" name="Stud. Mycol.">
        <title>101 Dothideomycetes genomes: a test case for predicting lifestyles and emergence of pathogens.</title>
        <authorList>
            <person name="Haridas S."/>
            <person name="Albert R."/>
            <person name="Binder M."/>
            <person name="Bloem J."/>
            <person name="Labutti K."/>
            <person name="Salamov A."/>
            <person name="Andreopoulos B."/>
            <person name="Baker S."/>
            <person name="Barry K."/>
            <person name="Bills G."/>
            <person name="Bluhm B."/>
            <person name="Cannon C."/>
            <person name="Castanera R."/>
            <person name="Culley D."/>
            <person name="Daum C."/>
            <person name="Ezra D."/>
            <person name="Gonzalez J."/>
            <person name="Henrissat B."/>
            <person name="Kuo A."/>
            <person name="Liang C."/>
            <person name="Lipzen A."/>
            <person name="Lutzoni F."/>
            <person name="Magnuson J."/>
            <person name="Mondo S."/>
            <person name="Nolan M."/>
            <person name="Ohm R."/>
            <person name="Pangilinan J."/>
            <person name="Park H.-J."/>
            <person name="Ramirez L."/>
            <person name="Alfaro M."/>
            <person name="Sun H."/>
            <person name="Tritt A."/>
            <person name="Yoshinaga Y."/>
            <person name="Zwiers L.-H."/>
            <person name="Turgeon B."/>
            <person name="Goodwin S."/>
            <person name="Spatafora J."/>
            <person name="Crous P."/>
            <person name="Grigoriev I."/>
        </authorList>
    </citation>
    <scope>NUCLEOTIDE SEQUENCE</scope>
    <source>
        <strain evidence="2">CBS 183.55</strain>
    </source>
</reference>
<dbReference type="AlphaFoldDB" id="A0A6A5S127"/>
<dbReference type="RefSeq" id="XP_033454673.1">
    <property type="nucleotide sequence ID" value="XM_033587296.1"/>
</dbReference>
<accession>A0A6A5S127</accession>
<dbReference type="EMBL" id="ML978956">
    <property type="protein sequence ID" value="KAF1934425.1"/>
    <property type="molecule type" value="Genomic_DNA"/>
</dbReference>
<evidence type="ECO:0000313" key="3">
    <source>
        <dbReference type="Proteomes" id="UP000800082"/>
    </source>
</evidence>
<feature type="transmembrane region" description="Helical" evidence="1">
    <location>
        <begin position="32"/>
        <end position="51"/>
    </location>
</feature>
<dbReference type="Proteomes" id="UP000800082">
    <property type="component" value="Unassembled WGS sequence"/>
</dbReference>
<protein>
    <submittedName>
        <fullName evidence="2">Uncharacterized protein</fullName>
    </submittedName>
</protein>
<keyword evidence="1" id="KW-0472">Membrane</keyword>
<dbReference type="GeneID" id="54344942"/>
<evidence type="ECO:0000313" key="2">
    <source>
        <dbReference type="EMBL" id="KAF1934425.1"/>
    </source>
</evidence>
<evidence type="ECO:0000256" key="1">
    <source>
        <dbReference type="SAM" id="Phobius"/>
    </source>
</evidence>
<proteinExistence type="predicted"/>
<organism evidence="2 3">
    <name type="scientific">Didymella exigua CBS 183.55</name>
    <dbReference type="NCBI Taxonomy" id="1150837"/>
    <lineage>
        <taxon>Eukaryota</taxon>
        <taxon>Fungi</taxon>
        <taxon>Dikarya</taxon>
        <taxon>Ascomycota</taxon>
        <taxon>Pezizomycotina</taxon>
        <taxon>Dothideomycetes</taxon>
        <taxon>Pleosporomycetidae</taxon>
        <taxon>Pleosporales</taxon>
        <taxon>Pleosporineae</taxon>
        <taxon>Didymellaceae</taxon>
        <taxon>Didymella</taxon>
    </lineage>
</organism>
<keyword evidence="1" id="KW-1133">Transmembrane helix</keyword>
<sequence length="63" mass="6998">MGLLGIPWVFGVAVAPLPFAHGTLGWVSFRAIYKVWLSFFVIVFIRVRAVLMRASGVDVCEQC</sequence>
<keyword evidence="1" id="KW-0812">Transmembrane</keyword>